<organism evidence="2 3">
    <name type="scientific">Lentinula edodes</name>
    <name type="common">Shiitake mushroom</name>
    <name type="synonym">Lentinus edodes</name>
    <dbReference type="NCBI Taxonomy" id="5353"/>
    <lineage>
        <taxon>Eukaryota</taxon>
        <taxon>Fungi</taxon>
        <taxon>Dikarya</taxon>
        <taxon>Basidiomycota</taxon>
        <taxon>Agaricomycotina</taxon>
        <taxon>Agaricomycetes</taxon>
        <taxon>Agaricomycetidae</taxon>
        <taxon>Agaricales</taxon>
        <taxon>Marasmiineae</taxon>
        <taxon>Omphalotaceae</taxon>
        <taxon>Lentinula</taxon>
    </lineage>
</organism>
<evidence type="ECO:0000313" key="3">
    <source>
        <dbReference type="Proteomes" id="UP000188533"/>
    </source>
</evidence>
<sequence length="211" mass="23793">MLATITLSSFILFSTILSLIANASAIPVDNTRIYGRNLTTLDSNDTQAGILRRDASHTTTALTAYVQHLQLVVKPKLTLDKDTVILGYMTYVKQRNADEYNKKRTLTTIPVCVVLVRKEPLRKVSKLFVLKQHARASYIPLLLNNYQMKAPILFYQTPGYMKAVIPFEYLEKSPQDKEGTIFSDENPLGIVTVCGPAAWEVLKQFSYDWTG</sequence>
<feature type="signal peptide" evidence="1">
    <location>
        <begin position="1"/>
        <end position="25"/>
    </location>
</feature>
<keyword evidence="1" id="KW-0732">Signal</keyword>
<reference evidence="2 3" key="1">
    <citation type="submission" date="2016-08" db="EMBL/GenBank/DDBJ databases">
        <authorList>
            <consortium name="Lentinula edodes genome sequencing consortium"/>
            <person name="Sakamoto Y."/>
            <person name="Nakade K."/>
            <person name="Sato S."/>
            <person name="Yoshida Y."/>
            <person name="Miyazaki K."/>
            <person name="Natsume S."/>
            <person name="Konno N."/>
        </authorList>
    </citation>
    <scope>NUCLEOTIDE SEQUENCE [LARGE SCALE GENOMIC DNA]</scope>
    <source>
        <strain evidence="2 3">NBRC 111202</strain>
    </source>
</reference>
<proteinExistence type="predicted"/>
<keyword evidence="3" id="KW-1185">Reference proteome</keyword>
<reference evidence="2 3" key="2">
    <citation type="submission" date="2017-02" db="EMBL/GenBank/DDBJ databases">
        <title>A genome survey and senescence transcriptome analysis in Lentinula edodes.</title>
        <authorList>
            <person name="Sakamoto Y."/>
            <person name="Nakade K."/>
            <person name="Sato S."/>
            <person name="Yoshida Y."/>
            <person name="Miyazaki K."/>
            <person name="Natsume S."/>
            <person name="Konno N."/>
        </authorList>
    </citation>
    <scope>NUCLEOTIDE SEQUENCE [LARGE SCALE GENOMIC DNA]</scope>
    <source>
        <strain evidence="2 3">NBRC 111202</strain>
    </source>
</reference>
<evidence type="ECO:0000313" key="2">
    <source>
        <dbReference type="EMBL" id="GAW03436.1"/>
    </source>
</evidence>
<dbReference type="AlphaFoldDB" id="A0A1Q3E8E0"/>
<dbReference type="EMBL" id="BDGU01000148">
    <property type="protein sequence ID" value="GAW03436.1"/>
    <property type="molecule type" value="Genomic_DNA"/>
</dbReference>
<accession>A0A1Q3E8E0</accession>
<gene>
    <name evidence="2" type="ORF">LENED_005162</name>
</gene>
<comment type="caution">
    <text evidence="2">The sequence shown here is derived from an EMBL/GenBank/DDBJ whole genome shotgun (WGS) entry which is preliminary data.</text>
</comment>
<name>A0A1Q3E8E0_LENED</name>
<dbReference type="Proteomes" id="UP000188533">
    <property type="component" value="Unassembled WGS sequence"/>
</dbReference>
<evidence type="ECO:0000256" key="1">
    <source>
        <dbReference type="SAM" id="SignalP"/>
    </source>
</evidence>
<feature type="chain" id="PRO_5013224708" evidence="1">
    <location>
        <begin position="26"/>
        <end position="211"/>
    </location>
</feature>
<protein>
    <submittedName>
        <fullName evidence="2">Uncharacterized protein</fullName>
    </submittedName>
</protein>